<dbReference type="SUPFAM" id="SSF51445">
    <property type="entry name" value="(Trans)glycosidases"/>
    <property type="match status" value="1"/>
</dbReference>
<comment type="similarity">
    <text evidence="1">Belongs to the glycosyl hydrolase 25 family.</text>
</comment>
<sequence length="95" mass="11045">MRAWIRSFSQELVRLTGRYPALYTSTRWWRICTGNSPEFAAKHPLWLADWSNRAGPLPGGWRTRTIWQYAGKGRLPGDQDLFNGTMSQLRKYARG</sequence>
<dbReference type="InterPro" id="IPR002053">
    <property type="entry name" value="Glyco_hydro_25"/>
</dbReference>
<evidence type="ECO:0000313" key="2">
    <source>
        <dbReference type="EMBL" id="GAA2630952.1"/>
    </source>
</evidence>
<dbReference type="Proteomes" id="UP001501447">
    <property type="component" value="Unassembled WGS sequence"/>
</dbReference>
<dbReference type="PANTHER" id="PTHR34135:SF2">
    <property type="entry name" value="LYSOZYME"/>
    <property type="match status" value="1"/>
</dbReference>
<comment type="caution">
    <text evidence="2">The sequence shown here is derived from an EMBL/GenBank/DDBJ whole genome shotgun (WGS) entry which is preliminary data.</text>
</comment>
<dbReference type="InterPro" id="IPR017853">
    <property type="entry name" value="GH"/>
</dbReference>
<name>A0ABP6D0Z2_9ACTN</name>
<proteinExistence type="inferred from homology"/>
<organism evidence="2 3">
    <name type="scientific">Streptomyces axinellae</name>
    <dbReference type="NCBI Taxonomy" id="552788"/>
    <lineage>
        <taxon>Bacteria</taxon>
        <taxon>Bacillati</taxon>
        <taxon>Actinomycetota</taxon>
        <taxon>Actinomycetes</taxon>
        <taxon>Kitasatosporales</taxon>
        <taxon>Streptomycetaceae</taxon>
        <taxon>Streptomyces</taxon>
    </lineage>
</organism>
<gene>
    <name evidence="2" type="ORF">GCM10009863_53240</name>
</gene>
<evidence type="ECO:0008006" key="4">
    <source>
        <dbReference type="Google" id="ProtNLM"/>
    </source>
</evidence>
<protein>
    <recommendedName>
        <fullName evidence="4">Lysozyme</fullName>
    </recommendedName>
</protein>
<keyword evidence="3" id="KW-1185">Reference proteome</keyword>
<dbReference type="PROSITE" id="PS51904">
    <property type="entry name" value="GLYCOSYL_HYDROL_F25_2"/>
    <property type="match status" value="1"/>
</dbReference>
<dbReference type="EMBL" id="BAAARJ010000019">
    <property type="protein sequence ID" value="GAA2630952.1"/>
    <property type="molecule type" value="Genomic_DNA"/>
</dbReference>
<dbReference type="PANTHER" id="PTHR34135">
    <property type="entry name" value="LYSOZYME"/>
    <property type="match status" value="1"/>
</dbReference>
<evidence type="ECO:0000313" key="3">
    <source>
        <dbReference type="Proteomes" id="UP001501447"/>
    </source>
</evidence>
<reference evidence="3" key="1">
    <citation type="journal article" date="2019" name="Int. J. Syst. Evol. Microbiol.">
        <title>The Global Catalogue of Microorganisms (GCM) 10K type strain sequencing project: providing services to taxonomists for standard genome sequencing and annotation.</title>
        <authorList>
            <consortium name="The Broad Institute Genomics Platform"/>
            <consortium name="The Broad Institute Genome Sequencing Center for Infectious Disease"/>
            <person name="Wu L."/>
            <person name="Ma J."/>
        </authorList>
    </citation>
    <scope>NUCLEOTIDE SEQUENCE [LARGE SCALE GENOMIC DNA]</scope>
    <source>
        <strain evidence="3">JCM 16373</strain>
    </source>
</reference>
<dbReference type="Gene3D" id="3.20.20.80">
    <property type="entry name" value="Glycosidases"/>
    <property type="match status" value="1"/>
</dbReference>
<evidence type="ECO:0000256" key="1">
    <source>
        <dbReference type="ARBA" id="ARBA00010646"/>
    </source>
</evidence>
<accession>A0ABP6D0Z2</accession>
<dbReference type="Pfam" id="PF01183">
    <property type="entry name" value="Glyco_hydro_25"/>
    <property type="match status" value="1"/>
</dbReference>